<gene>
    <name evidence="7" type="ORF">Poli38472_005864</name>
</gene>
<evidence type="ECO:0000256" key="6">
    <source>
        <dbReference type="SAM" id="Phobius"/>
    </source>
</evidence>
<accession>A0A8K1CTM3</accession>
<organism evidence="7 8">
    <name type="scientific">Pythium oligandrum</name>
    <name type="common">Mycoparasitic fungus</name>
    <dbReference type="NCBI Taxonomy" id="41045"/>
    <lineage>
        <taxon>Eukaryota</taxon>
        <taxon>Sar</taxon>
        <taxon>Stramenopiles</taxon>
        <taxon>Oomycota</taxon>
        <taxon>Peronosporomycetes</taxon>
        <taxon>Pythiales</taxon>
        <taxon>Pythiaceae</taxon>
        <taxon>Pythium</taxon>
    </lineage>
</organism>
<reference evidence="7" key="1">
    <citation type="submission" date="2019-03" db="EMBL/GenBank/DDBJ databases">
        <title>Long read genome sequence of the mycoparasitic Pythium oligandrum ATCC 38472 isolated from sugarbeet rhizosphere.</title>
        <authorList>
            <person name="Gaulin E."/>
        </authorList>
    </citation>
    <scope>NUCLEOTIDE SEQUENCE</scope>
    <source>
        <strain evidence="7">ATCC 38472_TT</strain>
    </source>
</reference>
<evidence type="ECO:0000256" key="2">
    <source>
        <dbReference type="ARBA" id="ARBA00022490"/>
    </source>
</evidence>
<dbReference type="PANTHER" id="PTHR46630:SF1">
    <property type="entry name" value="TETRATRICOPEPTIDE REPEAT PROTEIN 29"/>
    <property type="match status" value="1"/>
</dbReference>
<dbReference type="InterPro" id="IPR051476">
    <property type="entry name" value="Bac_ResReg_Asp_Phosphatase"/>
</dbReference>
<feature type="transmembrane region" description="Helical" evidence="6">
    <location>
        <begin position="664"/>
        <end position="682"/>
    </location>
</feature>
<dbReference type="Proteomes" id="UP000794436">
    <property type="component" value="Unassembled WGS sequence"/>
</dbReference>
<dbReference type="InterPro" id="IPR019734">
    <property type="entry name" value="TPR_rpt"/>
</dbReference>
<keyword evidence="4" id="KW-0802">TPR repeat</keyword>
<keyword evidence="2" id="KW-0963">Cytoplasm</keyword>
<keyword evidence="3" id="KW-0677">Repeat</keyword>
<dbReference type="InterPro" id="IPR011990">
    <property type="entry name" value="TPR-like_helical_dom_sf"/>
</dbReference>
<comment type="subcellular location">
    <subcellularLocation>
        <location evidence="1">Cytoplasm</location>
    </subcellularLocation>
</comment>
<dbReference type="SMART" id="SM00028">
    <property type="entry name" value="TPR"/>
    <property type="match status" value="5"/>
</dbReference>
<dbReference type="GO" id="GO:0005737">
    <property type="term" value="C:cytoplasm"/>
    <property type="evidence" value="ECO:0007669"/>
    <property type="project" value="UniProtKB-SubCell"/>
</dbReference>
<dbReference type="Gene3D" id="1.25.40.10">
    <property type="entry name" value="Tetratricopeptide repeat domain"/>
    <property type="match status" value="3"/>
</dbReference>
<name>A0A8K1CTM3_PYTOL</name>
<proteinExistence type="predicted"/>
<keyword evidence="6" id="KW-1133">Transmembrane helix</keyword>
<dbReference type="SUPFAM" id="SSF48452">
    <property type="entry name" value="TPR-like"/>
    <property type="match status" value="1"/>
</dbReference>
<evidence type="ECO:0000256" key="4">
    <source>
        <dbReference type="ARBA" id="ARBA00022803"/>
    </source>
</evidence>
<dbReference type="PANTHER" id="PTHR46630">
    <property type="entry name" value="TETRATRICOPEPTIDE REPEAT PROTEIN 29"/>
    <property type="match status" value="1"/>
</dbReference>
<evidence type="ECO:0000256" key="1">
    <source>
        <dbReference type="ARBA" id="ARBA00004496"/>
    </source>
</evidence>
<protein>
    <recommendedName>
        <fullName evidence="5">Tetratricopeptide repeat protein 29</fullName>
    </recommendedName>
</protein>
<dbReference type="AlphaFoldDB" id="A0A8K1CTM3"/>
<dbReference type="OrthoDB" id="2017782at2759"/>
<dbReference type="EMBL" id="SPLM01000002">
    <property type="protein sequence ID" value="TMW68396.1"/>
    <property type="molecule type" value="Genomic_DNA"/>
</dbReference>
<keyword evidence="6" id="KW-0472">Membrane</keyword>
<keyword evidence="6" id="KW-0812">Transmembrane</keyword>
<sequence length="684" mass="77650">MSDDERDVEAERRVQGMVFGMKQQADQLMMATKYPDAIRFYRELLMNLTRSQVNMAVYKDLVISCRMNVLAAMSKLEQWHDIPPECELVFSFLREVKTETQQNADAQILGRLYYFRGFALSKTGALAQADQDFRAATQLLPDVESIQNDWKSVQNNMQVENHVKTLLHTSMTHFQADKYTLAAETCHEALKAAEHLENAELTGLIHGNLASAYSKAEMDQDAIKHYKAAIDFTKKSTNPQKHDRMFDLLDGLTTCYMRQNDLAAALRILNQSVVVFPKCKDRQDREVPHFLNVGRICFALNKFDEAEKHFARTEKAAMRSKDPKSALHAMHWLGRVYLEQREVDKLAAVLEKALPMSTEQDDDDTYDKFLVLWLSLMKVKSSEGALDAQDEKKLDDMVAHFAKTKYVQGQLRAMHVLASVWRQSEAKQTQLDELLKRLDDLNARDLVAPDSELFADLILTRVERCLASQQLRLAKALLADGAQCIKRDDASAKHAHDLLLVRFAQVYLLAAGDSDNENEDEDMVQLEKAVSVLRTNTELTESSTILADVMTRIALWEARQSDGQVAKTERLLEESVQIYRKVNDDASKDRFSEALAALCILQVKKGNKRKAQQLMKEIESMVSAATWGELKGIREQIEQLDGSSGSTATSTEPGNTTRTFWDQWWFSICLIIIAILSGFVTTQE</sequence>
<comment type="caution">
    <text evidence="7">The sequence shown here is derived from an EMBL/GenBank/DDBJ whole genome shotgun (WGS) entry which is preliminary data.</text>
</comment>
<evidence type="ECO:0000313" key="8">
    <source>
        <dbReference type="Proteomes" id="UP000794436"/>
    </source>
</evidence>
<keyword evidence="8" id="KW-1185">Reference proteome</keyword>
<evidence type="ECO:0000313" key="7">
    <source>
        <dbReference type="EMBL" id="TMW68396.1"/>
    </source>
</evidence>
<evidence type="ECO:0000256" key="5">
    <source>
        <dbReference type="ARBA" id="ARBA00040665"/>
    </source>
</evidence>
<evidence type="ECO:0000256" key="3">
    <source>
        <dbReference type="ARBA" id="ARBA00022737"/>
    </source>
</evidence>